<gene>
    <name evidence="3" type="ORF">RAMLITH_09380</name>
</gene>
<dbReference type="InterPro" id="IPR012347">
    <property type="entry name" value="Ferritin-like"/>
</dbReference>
<evidence type="ECO:0000313" key="3">
    <source>
        <dbReference type="EMBL" id="NKE66030.1"/>
    </source>
</evidence>
<feature type="region of interest" description="Disordered" evidence="1">
    <location>
        <begin position="272"/>
        <end position="306"/>
    </location>
</feature>
<dbReference type="EMBL" id="VTOX01000002">
    <property type="protein sequence ID" value="NKE66030.1"/>
    <property type="molecule type" value="Genomic_DNA"/>
</dbReference>
<dbReference type="NCBIfam" id="TIGR02284">
    <property type="entry name" value="PA2169 family four-helix-bundle protein"/>
    <property type="match status" value="1"/>
</dbReference>
<sequence length="306" mass="33048">MQGMQSQAGQWSAREGDGGWGGDVAAARPAAPVASLAQAAALLRPGDPEHAAYPLSEADYWREAYAGEPYHDPARSAGDYGPAYELGWVSYHLYGGEFDVAERVVANDWLVRKGVSKLSWDEARPAARAAWQRAENARSYATDGSAGAARVGEVLEALLENACDGELGLREAAEHARTAELAAHFEALASQCASWSQHWRGELERRGAAVGERGSVTGAAQRVWLQIRGLFGGAGDDALLQECERGLDDIARQCRDALQANLPRELHEAAQRQLEQAQRHADHVRQLRQQPAPTDAPPARSPSLSQ</sequence>
<accession>A0A7X6DF64</accession>
<name>A0A7X6DF64_9BURK</name>
<organism evidence="3 4">
    <name type="scientific">Ramlibacter lithotrophicus</name>
    <dbReference type="NCBI Taxonomy" id="2606681"/>
    <lineage>
        <taxon>Bacteria</taxon>
        <taxon>Pseudomonadati</taxon>
        <taxon>Pseudomonadota</taxon>
        <taxon>Betaproteobacteria</taxon>
        <taxon>Burkholderiales</taxon>
        <taxon>Comamonadaceae</taxon>
        <taxon>Ramlibacter</taxon>
    </lineage>
</organism>
<dbReference type="AlphaFoldDB" id="A0A7X6DF64"/>
<feature type="region of interest" description="Disordered" evidence="1">
    <location>
        <begin position="1"/>
        <end position="24"/>
    </location>
</feature>
<reference evidence="3 4" key="1">
    <citation type="journal article" date="2020" name="Nature">
        <title>Bacterial chemolithoautotrophy via manganese oxidation.</title>
        <authorList>
            <person name="Yu H."/>
            <person name="Leadbetter J.R."/>
        </authorList>
    </citation>
    <scope>NUCLEOTIDE SEQUENCE [LARGE SCALE GENOMIC DNA]</scope>
    <source>
        <strain evidence="3 4">RBP-1</strain>
    </source>
</reference>
<dbReference type="InterPro" id="IPR011971">
    <property type="entry name" value="CHP02284"/>
</dbReference>
<feature type="domain" description="DUF2383" evidence="2">
    <location>
        <begin position="152"/>
        <end position="259"/>
    </location>
</feature>
<feature type="compositionally biased region" description="Polar residues" evidence="1">
    <location>
        <begin position="1"/>
        <end position="10"/>
    </location>
</feature>
<evidence type="ECO:0000313" key="4">
    <source>
        <dbReference type="Proteomes" id="UP000521868"/>
    </source>
</evidence>
<dbReference type="Pfam" id="PF09537">
    <property type="entry name" value="DUF2383"/>
    <property type="match status" value="1"/>
</dbReference>
<protein>
    <submittedName>
        <fullName evidence="3">PA2169 family four-helix-bundle protein</fullName>
    </submittedName>
</protein>
<evidence type="ECO:0000259" key="2">
    <source>
        <dbReference type="Pfam" id="PF09537"/>
    </source>
</evidence>
<dbReference type="Gene3D" id="1.20.1260.10">
    <property type="match status" value="1"/>
</dbReference>
<dbReference type="Proteomes" id="UP000521868">
    <property type="component" value="Unassembled WGS sequence"/>
</dbReference>
<comment type="caution">
    <text evidence="3">The sequence shown here is derived from an EMBL/GenBank/DDBJ whole genome shotgun (WGS) entry which is preliminary data.</text>
</comment>
<keyword evidence="4" id="KW-1185">Reference proteome</keyword>
<dbReference type="InterPro" id="IPR019052">
    <property type="entry name" value="DUF2383"/>
</dbReference>
<evidence type="ECO:0000256" key="1">
    <source>
        <dbReference type="SAM" id="MobiDB-lite"/>
    </source>
</evidence>
<proteinExistence type="predicted"/>